<dbReference type="EMBL" id="MG387191">
    <property type="protein sequence ID" value="AVR65073.1"/>
    <property type="molecule type" value="Genomic_DNA"/>
</dbReference>
<proteinExistence type="predicted"/>
<name>A0A2R4AK02_CITFR</name>
<dbReference type="AlphaFoldDB" id="A0A2R4AK02"/>
<sequence>MFARVEGVWESRPRTFLDYLIQLLVDPIHVTWGDSEPERTFKVFHATFLAEHNEFSILVSGYGMDGE</sequence>
<geneLocation type="plasmid" evidence="1">
    <name>pTEM-2262</name>
</geneLocation>
<evidence type="ECO:0000313" key="1">
    <source>
        <dbReference type="EMBL" id="AVR65073.1"/>
    </source>
</evidence>
<protein>
    <submittedName>
        <fullName evidence="1">Uncharacterized protein</fullName>
    </submittedName>
</protein>
<organism evidence="1">
    <name type="scientific">Citrobacter freundii</name>
    <dbReference type="NCBI Taxonomy" id="546"/>
    <lineage>
        <taxon>Bacteria</taxon>
        <taxon>Pseudomonadati</taxon>
        <taxon>Pseudomonadota</taxon>
        <taxon>Gammaproteobacteria</taxon>
        <taxon>Enterobacterales</taxon>
        <taxon>Enterobacteriaceae</taxon>
        <taxon>Citrobacter</taxon>
        <taxon>Citrobacter freundii complex</taxon>
    </lineage>
</organism>
<keyword evidence="1" id="KW-0614">Plasmid</keyword>
<reference evidence="1" key="1">
    <citation type="submission" date="2018-10" db="EMBL/GenBank/DDBJ databases">
        <title>Complete Sequence of plasmid pTEM-2262.</title>
        <authorList>
            <person name="Li M."/>
            <person name="Li F."/>
            <person name="Pei G."/>
            <person name="Tong Y."/>
        </authorList>
    </citation>
    <scope>NUCLEOTIDE SEQUENCE</scope>
    <source>
        <strain evidence="1">2262</strain>
        <plasmid evidence="1">pTEM-2262</plasmid>
    </source>
</reference>
<accession>A0A2R4AK02</accession>